<sequence length="243" mass="25986">MRAMFEIRGLSKRFGGLQAVKAVDFDLAEGEVVGLLGPNGSGKTTVMNLISGVFPANGGSIRLGGRRLDGLPAHRIAKEGVSRTFQLVRLAPSLSVRQNVLLSLSFGARPVSGREAERRADEALSRVGLEGVGDARVPDLNYIDQKRVELARAVATRPRLLLLDEWLAGLNPTELRAAIALVGSLRDDGATILLVEHIMEAVRALCPRSIVMRAGEKIADGPTAEVLNDRRVVEAYLGGAAHV</sequence>
<evidence type="ECO:0000313" key="1">
    <source>
        <dbReference type="EMBL" id="WAJ28377.1"/>
    </source>
</evidence>
<keyword evidence="2" id="KW-1185">Reference proteome</keyword>
<accession>A0ACD4NNC1</accession>
<organism evidence="1 2">
    <name type="scientific">Antarcticirhabdus aurantiaca</name>
    <dbReference type="NCBI Taxonomy" id="2606717"/>
    <lineage>
        <taxon>Bacteria</taxon>
        <taxon>Pseudomonadati</taxon>
        <taxon>Pseudomonadota</taxon>
        <taxon>Alphaproteobacteria</taxon>
        <taxon>Hyphomicrobiales</taxon>
        <taxon>Aurantimonadaceae</taxon>
        <taxon>Antarcticirhabdus</taxon>
    </lineage>
</organism>
<evidence type="ECO:0000313" key="2">
    <source>
        <dbReference type="Proteomes" id="UP001163223"/>
    </source>
</evidence>
<protein>
    <submittedName>
        <fullName evidence="1">ABC transporter ATP-binding protein</fullName>
    </submittedName>
</protein>
<reference evidence="1" key="1">
    <citation type="submission" date="2022-11" db="EMBL/GenBank/DDBJ databases">
        <title>beta-Carotene-producing bacterium, Jeongeuplla avenae sp. nov., alleviates the salt stress of Arabidopsis seedlings.</title>
        <authorList>
            <person name="Jiang L."/>
            <person name="Lee J."/>
        </authorList>
    </citation>
    <scope>NUCLEOTIDE SEQUENCE</scope>
    <source>
        <strain evidence="1">DY_R2A_6</strain>
    </source>
</reference>
<dbReference type="EMBL" id="CP113520">
    <property type="protein sequence ID" value="WAJ28377.1"/>
    <property type="molecule type" value="Genomic_DNA"/>
</dbReference>
<dbReference type="Proteomes" id="UP001163223">
    <property type="component" value="Chromosome"/>
</dbReference>
<keyword evidence="1" id="KW-0547">Nucleotide-binding</keyword>
<keyword evidence="1" id="KW-0067">ATP-binding</keyword>
<proteinExistence type="predicted"/>
<name>A0ACD4NNC1_9HYPH</name>
<gene>
    <name evidence="1" type="ORF">OXU80_26805</name>
</gene>